<evidence type="ECO:0000256" key="5">
    <source>
        <dbReference type="ARBA" id="ARBA00023237"/>
    </source>
</evidence>
<dbReference type="EMBL" id="WNXD01000001">
    <property type="protein sequence ID" value="MBB2144696.1"/>
    <property type="molecule type" value="Genomic_DNA"/>
</dbReference>
<comment type="similarity">
    <text evidence="2">Belongs to the SusD family.</text>
</comment>
<accession>A0A923DVH4</accession>
<keyword evidence="5" id="KW-0998">Cell outer membrane</keyword>
<evidence type="ECO:0000256" key="6">
    <source>
        <dbReference type="SAM" id="SignalP"/>
    </source>
</evidence>
<reference evidence="9" key="1">
    <citation type="submission" date="2019-11" db="EMBL/GenBank/DDBJ databases">
        <title>Description of Pedobacter sp. LMG 31464T.</title>
        <authorList>
            <person name="Carlier A."/>
            <person name="Qi S."/>
            <person name="Vandamme P."/>
        </authorList>
    </citation>
    <scope>NUCLEOTIDE SEQUENCE</scope>
    <source>
        <strain evidence="9">LMG 31464</strain>
    </source>
</reference>
<dbReference type="RefSeq" id="WP_182921379.1">
    <property type="nucleotide sequence ID" value="NZ_WNXD01000001.1"/>
</dbReference>
<dbReference type="Proteomes" id="UP000601055">
    <property type="component" value="Unassembled WGS sequence"/>
</dbReference>
<organism evidence="9 10">
    <name type="scientific">Pedobacter planticolens</name>
    <dbReference type="NCBI Taxonomy" id="2679964"/>
    <lineage>
        <taxon>Bacteria</taxon>
        <taxon>Pseudomonadati</taxon>
        <taxon>Bacteroidota</taxon>
        <taxon>Sphingobacteriia</taxon>
        <taxon>Sphingobacteriales</taxon>
        <taxon>Sphingobacteriaceae</taxon>
        <taxon>Pedobacter</taxon>
    </lineage>
</organism>
<feature type="chain" id="PRO_5037978611" evidence="6">
    <location>
        <begin position="20"/>
        <end position="526"/>
    </location>
</feature>
<dbReference type="Pfam" id="PF14322">
    <property type="entry name" value="SusD-like_3"/>
    <property type="match status" value="1"/>
</dbReference>
<dbReference type="PROSITE" id="PS51257">
    <property type="entry name" value="PROKAR_LIPOPROTEIN"/>
    <property type="match status" value="1"/>
</dbReference>
<dbReference type="AlphaFoldDB" id="A0A923DVH4"/>
<evidence type="ECO:0000256" key="2">
    <source>
        <dbReference type="ARBA" id="ARBA00006275"/>
    </source>
</evidence>
<evidence type="ECO:0000313" key="9">
    <source>
        <dbReference type="EMBL" id="MBB2144696.1"/>
    </source>
</evidence>
<proteinExistence type="inferred from homology"/>
<feature type="domain" description="RagB/SusD" evidence="7">
    <location>
        <begin position="382"/>
        <end position="523"/>
    </location>
</feature>
<keyword evidence="4" id="KW-0472">Membrane</keyword>
<comment type="caution">
    <text evidence="9">The sequence shown here is derived from an EMBL/GenBank/DDBJ whole genome shotgun (WGS) entry which is preliminary data.</text>
</comment>
<gene>
    <name evidence="9" type="ORF">GM921_04325</name>
</gene>
<feature type="domain" description="SusD-like N-terminal" evidence="8">
    <location>
        <begin position="101"/>
        <end position="206"/>
    </location>
</feature>
<evidence type="ECO:0000313" key="10">
    <source>
        <dbReference type="Proteomes" id="UP000601055"/>
    </source>
</evidence>
<protein>
    <submittedName>
        <fullName evidence="9">RagB/SusD family nutrient uptake outer membrane protein</fullName>
    </submittedName>
</protein>
<dbReference type="InterPro" id="IPR033985">
    <property type="entry name" value="SusD-like_N"/>
</dbReference>
<dbReference type="InterPro" id="IPR011990">
    <property type="entry name" value="TPR-like_helical_dom_sf"/>
</dbReference>
<feature type="signal peptide" evidence="6">
    <location>
        <begin position="1"/>
        <end position="19"/>
    </location>
</feature>
<dbReference type="CDD" id="cd08977">
    <property type="entry name" value="SusD"/>
    <property type="match status" value="1"/>
</dbReference>
<keyword evidence="10" id="KW-1185">Reference proteome</keyword>
<name>A0A923DVH4_9SPHI</name>
<evidence type="ECO:0000256" key="3">
    <source>
        <dbReference type="ARBA" id="ARBA00022729"/>
    </source>
</evidence>
<keyword evidence="3 6" id="KW-0732">Signal</keyword>
<sequence>MKKILIGFAAILLSTAFSACNKLQLAPEDSYGSENFWKNSAQVDGAMIGLHSQLRGYQFTFFNLGELRGGSLKTGTSFTGTASLNAAGLIAQDIRESSPGVSGWVNFYRPIFDVNNFIYQVEKSTYLTAADKGYYLGQAYGLRAFYYFWLFRTYGRVPLTTEPSVLLKDPKSAADLYLARSATEKQTLDFIKADIDKSATSFNGNYTTKFQKAQWGLSATQMLKGEVYLWSAKVKMDGAAPTSTAADLATSRTALEDVISKHTLLANFGNVFKSASIAASRGSSEIIFALRNLSGEASNNYSQFIYAITDPLSGYVDDQGNAIPSADPLQVNGGGTIIRYEYKIELYDQFQSTDSRKNATFLNFNKASAGIRATNLRKFPGEIVTGARVFSDDFPVYRVAEAYLLLAEVKNKQGQDPTAEIMMVRNRAYAPNAAPLFVNGTFEQNELAIFAERGKEFVGEGKRWFDLRRMQDASGNPLVFRKDLPLVGVLDNVAGQNHKILWPIDIGTLNADELLKGNQNPGYPGT</sequence>
<dbReference type="SUPFAM" id="SSF48452">
    <property type="entry name" value="TPR-like"/>
    <property type="match status" value="1"/>
</dbReference>
<evidence type="ECO:0000259" key="7">
    <source>
        <dbReference type="Pfam" id="PF07980"/>
    </source>
</evidence>
<evidence type="ECO:0000256" key="1">
    <source>
        <dbReference type="ARBA" id="ARBA00004442"/>
    </source>
</evidence>
<evidence type="ECO:0000259" key="8">
    <source>
        <dbReference type="Pfam" id="PF14322"/>
    </source>
</evidence>
<dbReference type="Gene3D" id="1.25.40.390">
    <property type="match status" value="1"/>
</dbReference>
<dbReference type="GO" id="GO:0009279">
    <property type="term" value="C:cell outer membrane"/>
    <property type="evidence" value="ECO:0007669"/>
    <property type="project" value="UniProtKB-SubCell"/>
</dbReference>
<dbReference type="InterPro" id="IPR012944">
    <property type="entry name" value="SusD_RagB_dom"/>
</dbReference>
<dbReference type="Pfam" id="PF07980">
    <property type="entry name" value="SusD_RagB"/>
    <property type="match status" value="1"/>
</dbReference>
<evidence type="ECO:0000256" key="4">
    <source>
        <dbReference type="ARBA" id="ARBA00023136"/>
    </source>
</evidence>
<comment type="subcellular location">
    <subcellularLocation>
        <location evidence="1">Cell outer membrane</location>
    </subcellularLocation>
</comment>